<organism evidence="1 2">
    <name type="scientific">Kibdelosporangium lantanae</name>
    <dbReference type="NCBI Taxonomy" id="1497396"/>
    <lineage>
        <taxon>Bacteria</taxon>
        <taxon>Bacillati</taxon>
        <taxon>Actinomycetota</taxon>
        <taxon>Actinomycetes</taxon>
        <taxon>Pseudonocardiales</taxon>
        <taxon>Pseudonocardiaceae</taxon>
        <taxon>Kibdelosporangium</taxon>
    </lineage>
</organism>
<comment type="caution">
    <text evidence="1">The sequence shown here is derived from an EMBL/GenBank/DDBJ whole genome shotgun (WGS) entry which is preliminary data.</text>
</comment>
<protein>
    <submittedName>
        <fullName evidence="1">Uncharacterized protein</fullName>
    </submittedName>
</protein>
<evidence type="ECO:0000313" key="2">
    <source>
        <dbReference type="Proteomes" id="UP001597045"/>
    </source>
</evidence>
<evidence type="ECO:0000313" key="1">
    <source>
        <dbReference type="EMBL" id="MFD1044717.1"/>
    </source>
</evidence>
<gene>
    <name evidence="1" type="ORF">ACFQ1S_03470</name>
</gene>
<sequence length="144" mass="15853">MSDDAKYLPFRPTAGSELDAELLLLALLENPGVFMTDGQLNMRVPAVNRPNVAIIMHSLAVGGWVQRMVQAPPEDRPDAYPQDLFSLTPEGATSAIKHLTPKKDFLFNQIAFLLNFELEDFLPETGTTATAAAMRDAMRTFTEG</sequence>
<accession>A0ABW3M276</accession>
<reference evidence="2" key="1">
    <citation type="journal article" date="2019" name="Int. J. Syst. Evol. Microbiol.">
        <title>The Global Catalogue of Microorganisms (GCM) 10K type strain sequencing project: providing services to taxonomists for standard genome sequencing and annotation.</title>
        <authorList>
            <consortium name="The Broad Institute Genomics Platform"/>
            <consortium name="The Broad Institute Genome Sequencing Center for Infectious Disease"/>
            <person name="Wu L."/>
            <person name="Ma J."/>
        </authorList>
    </citation>
    <scope>NUCLEOTIDE SEQUENCE [LARGE SCALE GENOMIC DNA]</scope>
    <source>
        <strain evidence="2">JCM 31486</strain>
    </source>
</reference>
<keyword evidence="2" id="KW-1185">Reference proteome</keyword>
<proteinExistence type="predicted"/>
<dbReference type="EMBL" id="JBHTIS010000109">
    <property type="protein sequence ID" value="MFD1044717.1"/>
    <property type="molecule type" value="Genomic_DNA"/>
</dbReference>
<dbReference type="Proteomes" id="UP001597045">
    <property type="component" value="Unassembled WGS sequence"/>
</dbReference>
<name>A0ABW3M276_9PSEU</name>